<dbReference type="HOGENOM" id="CLU_2945721_0_0_1"/>
<name>A0A0E0GTH5_ORYNI</name>
<proteinExistence type="predicted"/>
<keyword evidence="1" id="KW-1133">Transmembrane helix</keyword>
<evidence type="ECO:0000313" key="2">
    <source>
        <dbReference type="EnsemblPlants" id="ONIVA03G34980.4"/>
    </source>
</evidence>
<accession>A0A0E0GTH5</accession>
<organism evidence="2">
    <name type="scientific">Oryza nivara</name>
    <name type="common">Indian wild rice</name>
    <name type="synonym">Oryza sativa f. spontanea</name>
    <dbReference type="NCBI Taxonomy" id="4536"/>
    <lineage>
        <taxon>Eukaryota</taxon>
        <taxon>Viridiplantae</taxon>
        <taxon>Streptophyta</taxon>
        <taxon>Embryophyta</taxon>
        <taxon>Tracheophyta</taxon>
        <taxon>Spermatophyta</taxon>
        <taxon>Magnoliopsida</taxon>
        <taxon>Liliopsida</taxon>
        <taxon>Poales</taxon>
        <taxon>Poaceae</taxon>
        <taxon>BOP clade</taxon>
        <taxon>Oryzoideae</taxon>
        <taxon>Oryzeae</taxon>
        <taxon>Oryzinae</taxon>
        <taxon>Oryza</taxon>
    </lineage>
</organism>
<dbReference type="Proteomes" id="UP000006591">
    <property type="component" value="Chromosome 3"/>
</dbReference>
<dbReference type="AlphaFoldDB" id="A0A0E0GTH5"/>
<evidence type="ECO:0000313" key="3">
    <source>
        <dbReference type="Proteomes" id="UP000006591"/>
    </source>
</evidence>
<feature type="transmembrane region" description="Helical" evidence="1">
    <location>
        <begin position="36"/>
        <end position="59"/>
    </location>
</feature>
<dbReference type="Gramene" id="ONIVA03G34980.4">
    <property type="protein sequence ID" value="ONIVA03G34980.4"/>
    <property type="gene ID" value="ONIVA03G34980"/>
</dbReference>
<keyword evidence="3" id="KW-1185">Reference proteome</keyword>
<keyword evidence="1" id="KW-0472">Membrane</keyword>
<reference evidence="2" key="1">
    <citation type="submission" date="2015-04" db="UniProtKB">
        <authorList>
            <consortium name="EnsemblPlants"/>
        </authorList>
    </citation>
    <scope>IDENTIFICATION</scope>
    <source>
        <strain evidence="2">SL10</strain>
    </source>
</reference>
<evidence type="ECO:0000256" key="1">
    <source>
        <dbReference type="SAM" id="Phobius"/>
    </source>
</evidence>
<sequence length="60" mass="6106">MEPGDVPVASDLPVAVKVHLAQVGCPVHADLHEGRAVAAAGIGSGLLLLLVSFLFLLALH</sequence>
<keyword evidence="1" id="KW-0812">Transmembrane</keyword>
<dbReference type="EnsemblPlants" id="ONIVA03G34980.4">
    <property type="protein sequence ID" value="ONIVA03G34980.4"/>
    <property type="gene ID" value="ONIVA03G34980"/>
</dbReference>
<protein>
    <submittedName>
        <fullName evidence="2">Uncharacterized protein</fullName>
    </submittedName>
</protein>
<reference evidence="2" key="2">
    <citation type="submission" date="2018-04" db="EMBL/GenBank/DDBJ databases">
        <title>OnivRS2 (Oryza nivara Reference Sequence Version 2).</title>
        <authorList>
            <person name="Zhang J."/>
            <person name="Kudrna D."/>
            <person name="Lee S."/>
            <person name="Talag J."/>
            <person name="Rajasekar S."/>
            <person name="Welchert J."/>
            <person name="Hsing Y.-I."/>
            <person name="Wing R.A."/>
        </authorList>
    </citation>
    <scope>NUCLEOTIDE SEQUENCE [LARGE SCALE GENOMIC DNA]</scope>
    <source>
        <strain evidence="2">SL10</strain>
    </source>
</reference>